<keyword evidence="1" id="KW-0812">Transmembrane</keyword>
<dbReference type="GO" id="GO:0016787">
    <property type="term" value="F:hydrolase activity"/>
    <property type="evidence" value="ECO:0007669"/>
    <property type="project" value="InterPro"/>
</dbReference>
<dbReference type="PANTHER" id="PTHR31302:SF0">
    <property type="entry name" value="TRANSMEMBRANE PROTEIN WITH METALLOPHOSPHOESTERASE DOMAIN"/>
    <property type="match status" value="1"/>
</dbReference>
<feature type="domain" description="Calcineurin-like phosphoesterase" evidence="2">
    <location>
        <begin position="156"/>
        <end position="323"/>
    </location>
</feature>
<dbReference type="InterPro" id="IPR051158">
    <property type="entry name" value="Metallophosphoesterase_sf"/>
</dbReference>
<organism evidence="3 4">
    <name type="scientific">Clostridium isatidis</name>
    <dbReference type="NCBI Taxonomy" id="182773"/>
    <lineage>
        <taxon>Bacteria</taxon>
        <taxon>Bacillati</taxon>
        <taxon>Bacillota</taxon>
        <taxon>Clostridia</taxon>
        <taxon>Eubacteriales</taxon>
        <taxon>Clostridiaceae</taxon>
        <taxon>Clostridium</taxon>
    </lineage>
</organism>
<dbReference type="AlphaFoldDB" id="A0A343JBZ8"/>
<dbReference type="PANTHER" id="PTHR31302">
    <property type="entry name" value="TRANSMEMBRANE PROTEIN WITH METALLOPHOSPHOESTERASE DOMAIN-RELATED"/>
    <property type="match status" value="1"/>
</dbReference>
<dbReference type="Proteomes" id="UP000264883">
    <property type="component" value="Chromosome"/>
</dbReference>
<keyword evidence="4" id="KW-1185">Reference proteome</keyword>
<evidence type="ECO:0000313" key="4">
    <source>
        <dbReference type="Proteomes" id="UP000264883"/>
    </source>
</evidence>
<dbReference type="CDD" id="cd07385">
    <property type="entry name" value="MPP_YkuE_C"/>
    <property type="match status" value="1"/>
</dbReference>
<dbReference type="Pfam" id="PF00149">
    <property type="entry name" value="Metallophos"/>
    <property type="match status" value="1"/>
</dbReference>
<dbReference type="RefSeq" id="WP_119865195.1">
    <property type="nucleotide sequence ID" value="NZ_CP016786.1"/>
</dbReference>
<feature type="transmembrane region" description="Helical" evidence="1">
    <location>
        <begin position="78"/>
        <end position="100"/>
    </location>
</feature>
<gene>
    <name evidence="3" type="ORF">BEN51_06065</name>
</gene>
<evidence type="ECO:0000313" key="3">
    <source>
        <dbReference type="EMBL" id="ASW43056.1"/>
    </source>
</evidence>
<sequence>MKSHGKLIVYGTVISYSLLVFIIGFILLKMIDAFFPLSPIVFWTIFIVLSLFSFLTIFTSKHFNIRFYNTSYKIGSYWLILMLYATAALPVIILIRFILGENKFEFFTYRNFYIYAIIIFFTLYAILALTGTFNASFSKIKNYEIIIDKYIKEPINIVMISDIHLGNIIRNKRLKKMVQTVNSLNPDIIAIAGDIVDSNITPFTERNMAEEFSHLKSKYGTYAVLGNHDLMTKSIDKIIKILSENKVTVLRDDAILIDNSFYIIGRDDITIKLYTKKNRKPLIDITKNLDNSKPLILIDHNPKDIKESYNANIDLQLSGHTHKGQISPLNFVTKRAFEIDYGHLQKNNFNVIVSSGYGTWGPPIRLGSKSEIVVIKLKGK</sequence>
<keyword evidence="1" id="KW-1133">Transmembrane helix</keyword>
<name>A0A343JBZ8_9CLOT</name>
<keyword evidence="1" id="KW-0472">Membrane</keyword>
<evidence type="ECO:0000259" key="2">
    <source>
        <dbReference type="Pfam" id="PF00149"/>
    </source>
</evidence>
<protein>
    <submittedName>
        <fullName evidence="3">Metallophosphoesterase</fullName>
    </submittedName>
</protein>
<feature type="transmembrane region" description="Helical" evidence="1">
    <location>
        <begin position="7"/>
        <end position="28"/>
    </location>
</feature>
<feature type="transmembrane region" description="Helical" evidence="1">
    <location>
        <begin position="112"/>
        <end position="133"/>
    </location>
</feature>
<dbReference type="OrthoDB" id="9780884at2"/>
<reference evidence="3 4" key="1">
    <citation type="submission" date="2016-08" db="EMBL/GenBank/DDBJ databases">
        <title>Complete Genome Sequence Of The Indigo Reducing Clostridium isatidis DSM15098.</title>
        <authorList>
            <person name="Little G.T."/>
            <person name="Minton N.P."/>
        </authorList>
    </citation>
    <scope>NUCLEOTIDE SEQUENCE [LARGE SCALE GENOMIC DNA]</scope>
    <source>
        <strain evidence="3 4">DSM 15098</strain>
    </source>
</reference>
<dbReference type="EMBL" id="CP016786">
    <property type="protein sequence ID" value="ASW43056.1"/>
    <property type="molecule type" value="Genomic_DNA"/>
</dbReference>
<accession>A0A343JBZ8</accession>
<dbReference type="InterPro" id="IPR004843">
    <property type="entry name" value="Calcineurin-like_PHP"/>
</dbReference>
<dbReference type="SUPFAM" id="SSF56300">
    <property type="entry name" value="Metallo-dependent phosphatases"/>
    <property type="match status" value="1"/>
</dbReference>
<feature type="transmembrane region" description="Helical" evidence="1">
    <location>
        <begin position="40"/>
        <end position="58"/>
    </location>
</feature>
<proteinExistence type="predicted"/>
<dbReference type="InterPro" id="IPR029052">
    <property type="entry name" value="Metallo-depent_PP-like"/>
</dbReference>
<dbReference type="Gene3D" id="3.60.21.10">
    <property type="match status" value="1"/>
</dbReference>
<dbReference type="KEGG" id="cia:BEN51_06065"/>
<evidence type="ECO:0000256" key="1">
    <source>
        <dbReference type="SAM" id="Phobius"/>
    </source>
</evidence>